<feature type="region of interest" description="Disordered" evidence="1">
    <location>
        <begin position="599"/>
        <end position="622"/>
    </location>
</feature>
<feature type="region of interest" description="Disordered" evidence="1">
    <location>
        <begin position="1"/>
        <end position="27"/>
    </location>
</feature>
<dbReference type="PANTHER" id="PTHR22684:SF0">
    <property type="entry name" value="RIBOSOME QUALITY CONTROL COMPLEX SUBUNIT TCF25"/>
    <property type="match status" value="1"/>
</dbReference>
<feature type="compositionally biased region" description="Low complexity" evidence="1">
    <location>
        <begin position="612"/>
        <end position="621"/>
    </location>
</feature>
<proteinExistence type="predicted"/>
<sequence length="729" mass="83218">MREKELNATLEVAEISSEEEEQTTTKPVMNAFAMLGGDDIIDSEEEDEMEDEEEKVKVEIEKENKVFPTRNSFCRNTRFYLCVIIPSLVSFNIESQFFLSQIKAPSPNPNGSKKKNKKKNKSKEATLPVTESKKPNKKKKKKGKLQPSELSLEEFEQALNEISNQLNETTPIQVDPNASTSTQKIQSRAQKTLLTVDPRALDADGEMKRIFGSKIVNEELKKRRQTRNFKKTILAVPTDTWPRLDKLGLSMELLENNQNTLHFKFTHNLLYQTIQYKFLDCVISHDPNNIARLSQMYPYHADTLIQLSEIAKHSGDIAMAAELIERALYGFERSFHSQFNLTTGACRLDYNLGENRSFFLAICRHLQFLARRGCWRTAFEFDKLLLSLSPDDDPLGALLSLDFYALKSQEYEYLLQFYNEWDSDLSKYPSFLYSCAMAKYKLESKSNEKGHQESLALLSKAILRFPAALVILFEKCGTHLDSEITNNPFFREDCKFVSQSSGTPLKILIDLFAERNFSLWKEPEVITWVKEAIPLALSQSNSTSSQDLLEGSRIRVQLTEAKNIENISRHVIISDFQNLMADLPKEVKSAVMYAHDPLPPRDGENLYNKHPSYGGSSSSYDGDWESNGGILENLLGRFGWSRGAENNPEEVHTTDDEEFEQELNQLRAQDGSSDLIGSLWSVIDRLLHQQQNQEGNEQGPPANLDEEDNSEVDIPQEDLDEPDTQNHQE</sequence>
<comment type="caution">
    <text evidence="2">The sequence shown here is derived from an EMBL/GenBank/DDBJ whole genome shotgun (WGS) entry which is preliminary data.</text>
</comment>
<evidence type="ECO:0000313" key="3">
    <source>
        <dbReference type="Proteomes" id="UP001479436"/>
    </source>
</evidence>
<accession>A0ABR2WES7</accession>
<dbReference type="PANTHER" id="PTHR22684">
    <property type="entry name" value="NULP1-RELATED"/>
    <property type="match status" value="1"/>
</dbReference>
<dbReference type="Proteomes" id="UP001479436">
    <property type="component" value="Unassembled WGS sequence"/>
</dbReference>
<feature type="region of interest" description="Disordered" evidence="1">
    <location>
        <begin position="102"/>
        <end position="148"/>
    </location>
</feature>
<feature type="region of interest" description="Disordered" evidence="1">
    <location>
        <begin position="688"/>
        <end position="729"/>
    </location>
</feature>
<dbReference type="EMBL" id="JASJQH010002678">
    <property type="protein sequence ID" value="KAK9760014.1"/>
    <property type="molecule type" value="Genomic_DNA"/>
</dbReference>
<protein>
    <recommendedName>
        <fullName evidence="4">Transcription factor 25</fullName>
    </recommendedName>
</protein>
<evidence type="ECO:0000313" key="2">
    <source>
        <dbReference type="EMBL" id="KAK9760014.1"/>
    </source>
</evidence>
<dbReference type="InterPro" id="IPR006994">
    <property type="entry name" value="TCF25/Rqc1"/>
</dbReference>
<keyword evidence="3" id="KW-1185">Reference proteome</keyword>
<evidence type="ECO:0008006" key="4">
    <source>
        <dbReference type="Google" id="ProtNLM"/>
    </source>
</evidence>
<feature type="compositionally biased region" description="Acidic residues" evidence="1">
    <location>
        <begin position="704"/>
        <end position="723"/>
    </location>
</feature>
<gene>
    <name evidence="2" type="ORF">K7432_016391</name>
</gene>
<evidence type="ECO:0000256" key="1">
    <source>
        <dbReference type="SAM" id="MobiDB-lite"/>
    </source>
</evidence>
<organism evidence="2 3">
    <name type="scientific">Basidiobolus ranarum</name>
    <dbReference type="NCBI Taxonomy" id="34480"/>
    <lineage>
        <taxon>Eukaryota</taxon>
        <taxon>Fungi</taxon>
        <taxon>Fungi incertae sedis</taxon>
        <taxon>Zoopagomycota</taxon>
        <taxon>Entomophthoromycotina</taxon>
        <taxon>Basidiobolomycetes</taxon>
        <taxon>Basidiobolales</taxon>
        <taxon>Basidiobolaceae</taxon>
        <taxon>Basidiobolus</taxon>
    </lineage>
</organism>
<dbReference type="Pfam" id="PF04910">
    <property type="entry name" value="Tcf25"/>
    <property type="match status" value="1"/>
</dbReference>
<feature type="compositionally biased region" description="Basic residues" evidence="1">
    <location>
        <begin position="112"/>
        <end position="121"/>
    </location>
</feature>
<feature type="compositionally biased region" description="Basic residues" evidence="1">
    <location>
        <begin position="135"/>
        <end position="144"/>
    </location>
</feature>
<name>A0ABR2WES7_9FUNG</name>
<feature type="compositionally biased region" description="Low complexity" evidence="1">
    <location>
        <begin position="689"/>
        <end position="701"/>
    </location>
</feature>
<reference evidence="2 3" key="1">
    <citation type="submission" date="2023-04" db="EMBL/GenBank/DDBJ databases">
        <title>Genome of Basidiobolus ranarum AG-B5.</title>
        <authorList>
            <person name="Stajich J.E."/>
            <person name="Carter-House D."/>
            <person name="Gryganskyi A."/>
        </authorList>
    </citation>
    <scope>NUCLEOTIDE SEQUENCE [LARGE SCALE GENOMIC DNA]</scope>
    <source>
        <strain evidence="2 3">AG-B5</strain>
    </source>
</reference>